<comment type="caution">
    <text evidence="2">The sequence shown here is derived from an EMBL/GenBank/DDBJ whole genome shotgun (WGS) entry which is preliminary data.</text>
</comment>
<evidence type="ECO:0000259" key="1">
    <source>
        <dbReference type="Pfam" id="PF02036"/>
    </source>
</evidence>
<dbReference type="PANTHER" id="PTHR10094">
    <property type="entry name" value="STEROL CARRIER PROTEIN 2 SCP-2 FAMILY PROTEIN"/>
    <property type="match status" value="1"/>
</dbReference>
<dbReference type="AlphaFoldDB" id="A0A3D9H572"/>
<dbReference type="GO" id="GO:0005829">
    <property type="term" value="C:cytosol"/>
    <property type="evidence" value="ECO:0007669"/>
    <property type="project" value="TreeGrafter"/>
</dbReference>
<dbReference type="InterPro" id="IPR036527">
    <property type="entry name" value="SCP2_sterol-bd_dom_sf"/>
</dbReference>
<dbReference type="OrthoDB" id="9809312at2"/>
<sequence>MTIESVESRISDLMAKNAPLNATIKFEFKDGGILVVESTEEVSGIAHEDGPADCTVKVKSTDLVKMMDGKLDPMLAFTMGKLKVKGDMGVAMKLTKFFE</sequence>
<name>A0A3D9H572_9PROT</name>
<organism evidence="2 3">
    <name type="scientific">Aestuariispira insulae</name>
    <dbReference type="NCBI Taxonomy" id="1461337"/>
    <lineage>
        <taxon>Bacteria</taxon>
        <taxon>Pseudomonadati</taxon>
        <taxon>Pseudomonadota</taxon>
        <taxon>Alphaproteobacteria</taxon>
        <taxon>Rhodospirillales</taxon>
        <taxon>Kiloniellaceae</taxon>
        <taxon>Aestuariispira</taxon>
    </lineage>
</organism>
<dbReference type="Proteomes" id="UP000256845">
    <property type="component" value="Unassembled WGS sequence"/>
</dbReference>
<dbReference type="EMBL" id="QRDW01000014">
    <property type="protein sequence ID" value="RED44663.1"/>
    <property type="molecule type" value="Genomic_DNA"/>
</dbReference>
<proteinExistence type="predicted"/>
<dbReference type="PANTHER" id="PTHR10094:SF25">
    <property type="entry name" value="SCP2 STEROL-BINDING DOMAIN-CONTAINING PROTEIN 1"/>
    <property type="match status" value="1"/>
</dbReference>
<dbReference type="Gene3D" id="3.30.1050.10">
    <property type="entry name" value="SCP2 sterol-binding domain"/>
    <property type="match status" value="1"/>
</dbReference>
<dbReference type="RefSeq" id="WP_115938973.1">
    <property type="nucleotide sequence ID" value="NZ_QRDW01000014.1"/>
</dbReference>
<evidence type="ECO:0000313" key="2">
    <source>
        <dbReference type="EMBL" id="RED44663.1"/>
    </source>
</evidence>
<keyword evidence="3" id="KW-1185">Reference proteome</keyword>
<dbReference type="SUPFAM" id="SSF55718">
    <property type="entry name" value="SCP-like"/>
    <property type="match status" value="1"/>
</dbReference>
<feature type="domain" description="SCP2" evidence="1">
    <location>
        <begin position="8"/>
        <end position="98"/>
    </location>
</feature>
<evidence type="ECO:0000313" key="3">
    <source>
        <dbReference type="Proteomes" id="UP000256845"/>
    </source>
</evidence>
<reference evidence="2 3" key="1">
    <citation type="submission" date="2018-07" db="EMBL/GenBank/DDBJ databases">
        <title>Genomic Encyclopedia of Type Strains, Phase III (KMG-III): the genomes of soil and plant-associated and newly described type strains.</title>
        <authorList>
            <person name="Whitman W."/>
        </authorList>
    </citation>
    <scope>NUCLEOTIDE SEQUENCE [LARGE SCALE GENOMIC DNA]</scope>
    <source>
        <strain evidence="2 3">CECT 8488</strain>
    </source>
</reference>
<protein>
    <submittedName>
        <fullName evidence="2">Putative sterol carrier protein</fullName>
    </submittedName>
</protein>
<gene>
    <name evidence="2" type="ORF">DFP90_11425</name>
</gene>
<dbReference type="InterPro" id="IPR003033">
    <property type="entry name" value="SCP2_sterol-bd_dom"/>
</dbReference>
<accession>A0A3D9H572</accession>
<dbReference type="Pfam" id="PF02036">
    <property type="entry name" value="SCP2"/>
    <property type="match status" value="1"/>
</dbReference>